<protein>
    <submittedName>
        <fullName evidence="2">Uncharacterized protein</fullName>
    </submittedName>
</protein>
<accession>A0ABR7LRW1</accession>
<keyword evidence="1" id="KW-0812">Transmembrane</keyword>
<evidence type="ECO:0000256" key="1">
    <source>
        <dbReference type="SAM" id="Phobius"/>
    </source>
</evidence>
<keyword evidence="3" id="KW-1185">Reference proteome</keyword>
<dbReference type="RefSeq" id="WP_187244280.1">
    <property type="nucleotide sequence ID" value="NZ_BAAAOK010000005.1"/>
</dbReference>
<name>A0ABR7LRW1_9ACTN</name>
<gene>
    <name evidence="2" type="ORF">HKK74_17400</name>
</gene>
<organism evidence="2 3">
    <name type="scientific">Actinomadura alba</name>
    <dbReference type="NCBI Taxonomy" id="406431"/>
    <lineage>
        <taxon>Bacteria</taxon>
        <taxon>Bacillati</taxon>
        <taxon>Actinomycetota</taxon>
        <taxon>Actinomycetes</taxon>
        <taxon>Streptosporangiales</taxon>
        <taxon>Thermomonosporaceae</taxon>
        <taxon>Actinomadura</taxon>
    </lineage>
</organism>
<sequence>MEEMERALNQAREDPAAARQLLAIFTLGHRTQRRYEEERAFLFGLGVPAGFLPAASALGLDDLA</sequence>
<keyword evidence="1" id="KW-1133">Transmembrane helix</keyword>
<evidence type="ECO:0000313" key="3">
    <source>
        <dbReference type="Proteomes" id="UP000805614"/>
    </source>
</evidence>
<dbReference type="Proteomes" id="UP000805614">
    <property type="component" value="Unassembled WGS sequence"/>
</dbReference>
<proteinExistence type="predicted"/>
<dbReference type="EMBL" id="JABVEC010000012">
    <property type="protein sequence ID" value="MBC6467262.1"/>
    <property type="molecule type" value="Genomic_DNA"/>
</dbReference>
<evidence type="ECO:0000313" key="2">
    <source>
        <dbReference type="EMBL" id="MBC6467262.1"/>
    </source>
</evidence>
<feature type="transmembrane region" description="Helical" evidence="1">
    <location>
        <begin position="40"/>
        <end position="60"/>
    </location>
</feature>
<reference evidence="2 3" key="1">
    <citation type="submission" date="2020-06" db="EMBL/GenBank/DDBJ databases">
        <title>Actinomadura xiongansis sp. nov., isolated from soil of Baiyangdian.</title>
        <authorList>
            <person name="Zhang X."/>
        </authorList>
    </citation>
    <scope>NUCLEOTIDE SEQUENCE [LARGE SCALE GENOMIC DNA]</scope>
    <source>
        <strain evidence="2 3">HBUM206468</strain>
    </source>
</reference>
<keyword evidence="1" id="KW-0472">Membrane</keyword>
<comment type="caution">
    <text evidence="2">The sequence shown here is derived from an EMBL/GenBank/DDBJ whole genome shotgun (WGS) entry which is preliminary data.</text>
</comment>